<name>A0ABM4CXZ9_HYDVU</name>
<evidence type="ECO:0000313" key="4">
    <source>
        <dbReference type="Proteomes" id="UP001652625"/>
    </source>
</evidence>
<dbReference type="InterPro" id="IPR035979">
    <property type="entry name" value="RBD_domain_sf"/>
</dbReference>
<evidence type="ECO:0000259" key="3">
    <source>
        <dbReference type="PROSITE" id="PS50102"/>
    </source>
</evidence>
<dbReference type="SMART" id="SM00360">
    <property type="entry name" value="RRM"/>
    <property type="match status" value="1"/>
</dbReference>
<dbReference type="Proteomes" id="UP001652625">
    <property type="component" value="Chromosome 11"/>
</dbReference>
<feature type="compositionally biased region" description="Basic and acidic residues" evidence="2">
    <location>
        <begin position="699"/>
        <end position="745"/>
    </location>
</feature>
<dbReference type="RefSeq" id="XP_065666821.1">
    <property type="nucleotide sequence ID" value="XM_065810749.1"/>
</dbReference>
<dbReference type="Pfam" id="PF00076">
    <property type="entry name" value="RRM_1"/>
    <property type="match status" value="1"/>
</dbReference>
<feature type="compositionally biased region" description="Low complexity" evidence="2">
    <location>
        <begin position="15"/>
        <end position="26"/>
    </location>
</feature>
<dbReference type="SUPFAM" id="SSF54928">
    <property type="entry name" value="RNA-binding domain, RBD"/>
    <property type="match status" value="1"/>
</dbReference>
<feature type="compositionally biased region" description="Basic residues" evidence="2">
    <location>
        <begin position="562"/>
        <end position="572"/>
    </location>
</feature>
<feature type="region of interest" description="Disordered" evidence="2">
    <location>
        <begin position="1"/>
        <end position="35"/>
    </location>
</feature>
<feature type="compositionally biased region" description="Pro residues" evidence="2">
    <location>
        <begin position="1"/>
        <end position="12"/>
    </location>
</feature>
<gene>
    <name evidence="5 6" type="primary">LOC100207239</name>
</gene>
<keyword evidence="1" id="KW-0694">RNA-binding</keyword>
<feature type="compositionally biased region" description="Basic and acidic residues" evidence="2">
    <location>
        <begin position="528"/>
        <end position="561"/>
    </location>
</feature>
<keyword evidence="4" id="KW-1185">Reference proteome</keyword>
<proteinExistence type="predicted"/>
<evidence type="ECO:0000313" key="6">
    <source>
        <dbReference type="RefSeq" id="XP_065666821.1"/>
    </source>
</evidence>
<accession>A0ABM4CXZ9</accession>
<feature type="compositionally biased region" description="Low complexity" evidence="2">
    <location>
        <begin position="573"/>
        <end position="617"/>
    </location>
</feature>
<feature type="compositionally biased region" description="Basic and acidic residues" evidence="2">
    <location>
        <begin position="660"/>
        <end position="690"/>
    </location>
</feature>
<feature type="region of interest" description="Disordered" evidence="2">
    <location>
        <begin position="524"/>
        <end position="756"/>
    </location>
</feature>
<sequence length="825" mass="93180">MDHPRGLPPPHMMRPRGPFDGPFGRRPMPPFGPRGPPLDWRLRGLPPFGHPGMLGDWRRGPLRDWGPRGPPPGEFGHRGPFRPRGPMDGLFRGPLPGEFGPRGLHMLGDFGPMGDFRGPRPDMYLGPGPFGIRALGSGESSQYNEEMLLGDAQFSEKSEPQKEKKKNKKKKKESVEDAKFPTQKKEPKAEGVKEESKDKENDAEVDEDKLLASDDDDSSSSSSSEESDTEPKKSDTPQLPTMQHQPMMHQMSPQRHQMRPATFLNRSQYHHRPNMQDRFQHHALLEHPPTRFGDHQQIVSSMSQQLNIQNQPPTQVQPPQILQPGQVLIRQMIPGVAQPVFRTVTLQPGQLLPGQISGQHLNIQSLPEQQAQALQAAIRHGQAFQQSNYPRVFLPNGQQIAGQDNSIEPQLPKQGNSIMQIPGVSNIGVNSLQQQHLTSNLSNISHQRPTLLTTANGISGQIRSLTPGGQPIFIPNSSAMPGQPHNLHATLQASQALILQQQQQLAAVQQQQLALQAQHQQAMQKQHGGLEMHDGRRSDGRGDNRYRAEGKDVRRNRDNYNKRGRYRSRSRSFSRSQSRSWTGSESGSRSSMSGSQSNSDSRSRSRSWSSADSRSPSPQRKRREKNDLVISINRSSERPSRQHSSHHKGRDPQRNLFNKDTQRYEELEKQRLRERERRDRETNSTTRVERVGFSSAKRHKEDRDQEARDVTGEIRTSDLRTRTGKKREDRKDSKSHDHVSSRDQIKTAQSQDVGNRVLISSLPPSMSERKLRALMQSVGEVENLKLSTTRHKALVAFTKTSTAVACRKKFHKMTLDECRLIVEFA</sequence>
<evidence type="ECO:0000256" key="1">
    <source>
        <dbReference type="PROSITE-ProRule" id="PRU00176"/>
    </source>
</evidence>
<protein>
    <submittedName>
        <fullName evidence="5 6">Uncharacterized protein LOC100207239 isoform X3</fullName>
    </submittedName>
</protein>
<evidence type="ECO:0000313" key="5">
    <source>
        <dbReference type="RefSeq" id="XP_065666820.1"/>
    </source>
</evidence>
<feature type="compositionally biased region" description="Low complexity" evidence="2">
    <location>
        <begin position="237"/>
        <end position="255"/>
    </location>
</feature>
<evidence type="ECO:0000256" key="2">
    <source>
        <dbReference type="SAM" id="MobiDB-lite"/>
    </source>
</evidence>
<reference evidence="5 6" key="1">
    <citation type="submission" date="2025-05" db="UniProtKB">
        <authorList>
            <consortium name="RefSeq"/>
        </authorList>
    </citation>
    <scope>IDENTIFICATION</scope>
</reference>
<organism evidence="4 6">
    <name type="scientific">Hydra vulgaris</name>
    <name type="common">Hydra</name>
    <name type="synonym">Hydra attenuata</name>
    <dbReference type="NCBI Taxonomy" id="6087"/>
    <lineage>
        <taxon>Eukaryota</taxon>
        <taxon>Metazoa</taxon>
        <taxon>Cnidaria</taxon>
        <taxon>Hydrozoa</taxon>
        <taxon>Hydroidolina</taxon>
        <taxon>Anthoathecata</taxon>
        <taxon>Aplanulata</taxon>
        <taxon>Hydridae</taxon>
        <taxon>Hydra</taxon>
    </lineage>
</organism>
<feature type="region of interest" description="Disordered" evidence="2">
    <location>
        <begin position="152"/>
        <end position="256"/>
    </location>
</feature>
<dbReference type="InterPro" id="IPR012677">
    <property type="entry name" value="Nucleotide-bd_a/b_plait_sf"/>
</dbReference>
<dbReference type="GeneID" id="100207239"/>
<dbReference type="PROSITE" id="PS50102">
    <property type="entry name" value="RRM"/>
    <property type="match status" value="1"/>
</dbReference>
<dbReference type="Gene3D" id="3.30.70.330">
    <property type="match status" value="1"/>
</dbReference>
<feature type="compositionally biased region" description="Basic and acidic residues" evidence="2">
    <location>
        <begin position="173"/>
        <end position="212"/>
    </location>
</feature>
<feature type="compositionally biased region" description="Basic residues" evidence="2">
    <location>
        <begin position="163"/>
        <end position="172"/>
    </location>
</feature>
<dbReference type="InterPro" id="IPR000504">
    <property type="entry name" value="RRM_dom"/>
</dbReference>
<dbReference type="RefSeq" id="XP_065666820.1">
    <property type="nucleotide sequence ID" value="XM_065810748.1"/>
</dbReference>
<feature type="domain" description="RRM" evidence="3">
    <location>
        <begin position="755"/>
        <end position="825"/>
    </location>
</feature>